<evidence type="ECO:0000256" key="1">
    <source>
        <dbReference type="SAM" id="MobiDB-lite"/>
    </source>
</evidence>
<accession>A0A2X0M0W5</accession>
<feature type="region of interest" description="Disordered" evidence="1">
    <location>
        <begin position="1"/>
        <end position="24"/>
    </location>
</feature>
<dbReference type="AlphaFoldDB" id="A0A2X0M0W5"/>
<dbReference type="Pfam" id="PF04749">
    <property type="entry name" value="PLAC8"/>
    <property type="match status" value="1"/>
</dbReference>
<dbReference type="Proteomes" id="UP000249464">
    <property type="component" value="Unassembled WGS sequence"/>
</dbReference>
<gene>
    <name evidence="2" type="primary">BQ5605_C003g02178</name>
    <name evidence="2" type="ORF">BQ5605_C003G02178</name>
</gene>
<name>A0A2X0M0W5_9BASI</name>
<dbReference type="STRING" id="796604.A0A2X0M0W5"/>
<reference evidence="2 3" key="1">
    <citation type="submission" date="2016-11" db="EMBL/GenBank/DDBJ databases">
        <authorList>
            <person name="Jaros S."/>
            <person name="Januszkiewicz K."/>
            <person name="Wedrychowicz H."/>
        </authorList>
    </citation>
    <scope>NUCLEOTIDE SEQUENCE [LARGE SCALE GENOMIC DNA]</scope>
</reference>
<protein>
    <submittedName>
        <fullName evidence="2">BQ5605_C003g02178 protein</fullName>
    </submittedName>
</protein>
<dbReference type="EMBL" id="FQNC01000042">
    <property type="protein sequence ID" value="SGY39230.1"/>
    <property type="molecule type" value="Genomic_DNA"/>
</dbReference>
<evidence type="ECO:0000313" key="3">
    <source>
        <dbReference type="Proteomes" id="UP000249464"/>
    </source>
</evidence>
<dbReference type="NCBIfam" id="TIGR01571">
    <property type="entry name" value="A_thal_Cys_rich"/>
    <property type="match status" value="1"/>
</dbReference>
<dbReference type="InterPro" id="IPR006461">
    <property type="entry name" value="PLAC_motif_containing"/>
</dbReference>
<evidence type="ECO:0000313" key="2">
    <source>
        <dbReference type="EMBL" id="SGY39230.1"/>
    </source>
</evidence>
<feature type="compositionally biased region" description="Low complexity" evidence="1">
    <location>
        <begin position="8"/>
        <end position="20"/>
    </location>
</feature>
<keyword evidence="3" id="KW-1185">Reference proteome</keyword>
<dbReference type="PANTHER" id="PTHR15907">
    <property type="entry name" value="DUF614 FAMILY PROTEIN-RELATED"/>
    <property type="match status" value="1"/>
</dbReference>
<proteinExistence type="predicted"/>
<organism evidence="2 3">
    <name type="scientific">Microbotryum silenes-dioicae</name>
    <dbReference type="NCBI Taxonomy" id="796604"/>
    <lineage>
        <taxon>Eukaryota</taxon>
        <taxon>Fungi</taxon>
        <taxon>Dikarya</taxon>
        <taxon>Basidiomycota</taxon>
        <taxon>Pucciniomycotina</taxon>
        <taxon>Microbotryomycetes</taxon>
        <taxon>Microbotryales</taxon>
        <taxon>Microbotryaceae</taxon>
        <taxon>Microbotryum</taxon>
    </lineage>
</organism>
<sequence>MNSEKQPQEQYQGQPQGQPYITNQPMGMSGMSVDTLNPLGLARNPEGKRSFNTTCCGTMSKSPCFCIAAACAPYLTFGTNKTKYSALKANQVSTDDGYVGGNCCAFYLMQCIGLGCILDLMLRSDMRERAGIEGSGCGDCMMSCFCLPCSQTQQHLEIVEEERVRIAQLPADVLRR</sequence>